<evidence type="ECO:0000313" key="2">
    <source>
        <dbReference type="Proteomes" id="UP000198806"/>
    </source>
</evidence>
<dbReference type="OrthoDB" id="1655031at2"/>
<keyword evidence="2" id="KW-1185">Reference proteome</keyword>
<dbReference type="STRING" id="1527.SAMN04489757_11373"/>
<proteinExistence type="predicted"/>
<name>A0A1I5FDW7_9FIRM</name>
<gene>
    <name evidence="1" type="ORF">SAMN04489757_11373</name>
</gene>
<protein>
    <submittedName>
        <fullName evidence="1">Uncharacterized protein</fullName>
    </submittedName>
</protein>
<dbReference type="Pfam" id="PF18941">
    <property type="entry name" value="DUF5688"/>
    <property type="match status" value="1"/>
</dbReference>
<dbReference type="AlphaFoldDB" id="A0A1I5FDW7"/>
<dbReference type="EMBL" id="FOWD01000013">
    <property type="protein sequence ID" value="SFO21922.1"/>
    <property type="molecule type" value="Genomic_DNA"/>
</dbReference>
<sequence length="323" mass="37308">METKNTKEIMTYEQFLARIKAIVKKRMGGGFLVDINHVIKNNSIQLDGLIILKNGERITPNIYLNSYFESYQEGESIEDIAAKIINIYEDTMEEGEREALCIQFELNEMKSSIIFRLVNYDKNIKLLNEIPHIRFLDLAITFHCLVKDNENGIGTIRITNEHIKNWNTTLEDITELATINTPVLLPASVRSMNEVIIDILNKEMEHNSENIDVENEIKEVFDQMKQDTMTDMYVLSNAKGINGASCLLYPDVVKELSDQLNTDFYILPSSIHEIILVKNKDKIDKNVLREMVIDVNYTQVAEDEILSNNIYFYSRKRDALTLL</sequence>
<dbReference type="InterPro" id="IPR043743">
    <property type="entry name" value="DUF5688"/>
</dbReference>
<organism evidence="1 2">
    <name type="scientific">Anaerocolumna aminovalerica</name>
    <dbReference type="NCBI Taxonomy" id="1527"/>
    <lineage>
        <taxon>Bacteria</taxon>
        <taxon>Bacillati</taxon>
        <taxon>Bacillota</taxon>
        <taxon>Clostridia</taxon>
        <taxon>Lachnospirales</taxon>
        <taxon>Lachnospiraceae</taxon>
        <taxon>Anaerocolumna</taxon>
    </lineage>
</organism>
<dbReference type="RefSeq" id="WP_091686329.1">
    <property type="nucleotide sequence ID" value="NZ_BAABFM010000027.1"/>
</dbReference>
<evidence type="ECO:0000313" key="1">
    <source>
        <dbReference type="EMBL" id="SFO21922.1"/>
    </source>
</evidence>
<accession>A0A1I5FDW7</accession>
<dbReference type="Proteomes" id="UP000198806">
    <property type="component" value="Unassembled WGS sequence"/>
</dbReference>
<reference evidence="1 2" key="1">
    <citation type="submission" date="2016-10" db="EMBL/GenBank/DDBJ databases">
        <authorList>
            <person name="de Groot N.N."/>
        </authorList>
    </citation>
    <scope>NUCLEOTIDE SEQUENCE [LARGE SCALE GENOMIC DNA]</scope>
    <source>
        <strain evidence="1 2">DSM 1283</strain>
    </source>
</reference>